<dbReference type="OrthoDB" id="26525at2759"/>
<feature type="domain" description="EF-hand" evidence="2">
    <location>
        <begin position="54"/>
        <end position="89"/>
    </location>
</feature>
<protein>
    <recommendedName>
        <fullName evidence="2">EF-hand domain-containing protein</fullName>
    </recommendedName>
</protein>
<dbReference type="InterPro" id="IPR018247">
    <property type="entry name" value="EF_Hand_1_Ca_BS"/>
</dbReference>
<dbReference type="GO" id="GO:0005509">
    <property type="term" value="F:calcium ion binding"/>
    <property type="evidence" value="ECO:0007669"/>
    <property type="project" value="InterPro"/>
</dbReference>
<dbReference type="Gene3D" id="1.10.238.10">
    <property type="entry name" value="EF-hand"/>
    <property type="match status" value="1"/>
</dbReference>
<accession>A0A5N6VBZ4</accession>
<name>A0A5N6VBZ4_ASPTM</name>
<reference evidence="3 4" key="1">
    <citation type="submission" date="2019-04" db="EMBL/GenBank/DDBJ databases">
        <title>Friends and foes A comparative genomics study of 23 Aspergillus species from section Flavi.</title>
        <authorList>
            <consortium name="DOE Joint Genome Institute"/>
            <person name="Kjaerbolling I."/>
            <person name="Vesth T."/>
            <person name="Frisvad J.C."/>
            <person name="Nybo J.L."/>
            <person name="Theobald S."/>
            <person name="Kildgaard S."/>
            <person name="Isbrandt T."/>
            <person name="Kuo A."/>
            <person name="Sato A."/>
            <person name="Lyhne E.K."/>
            <person name="Kogle M.E."/>
            <person name="Wiebenga A."/>
            <person name="Kun R.S."/>
            <person name="Lubbers R.J."/>
            <person name="Makela M.R."/>
            <person name="Barry K."/>
            <person name="Chovatia M."/>
            <person name="Clum A."/>
            <person name="Daum C."/>
            <person name="Haridas S."/>
            <person name="He G."/>
            <person name="LaButti K."/>
            <person name="Lipzen A."/>
            <person name="Mondo S."/>
            <person name="Riley R."/>
            <person name="Salamov A."/>
            <person name="Simmons B.A."/>
            <person name="Magnuson J.K."/>
            <person name="Henrissat B."/>
            <person name="Mortensen U.H."/>
            <person name="Larsen T.O."/>
            <person name="Devries R.P."/>
            <person name="Grigoriev I.V."/>
            <person name="Machida M."/>
            <person name="Baker S.E."/>
            <person name="Andersen M.R."/>
        </authorList>
    </citation>
    <scope>NUCLEOTIDE SEQUENCE [LARGE SCALE GENOMIC DNA]</scope>
    <source>
        <strain evidence="3 4">CBS 117626</strain>
    </source>
</reference>
<keyword evidence="1" id="KW-0106">Calcium</keyword>
<gene>
    <name evidence="3" type="ORF">BDV40DRAFT_250921</name>
</gene>
<dbReference type="EMBL" id="ML738585">
    <property type="protein sequence ID" value="KAE8168434.1"/>
    <property type="molecule type" value="Genomic_DNA"/>
</dbReference>
<dbReference type="Proteomes" id="UP000326950">
    <property type="component" value="Unassembled WGS sequence"/>
</dbReference>
<dbReference type="CDD" id="cd00051">
    <property type="entry name" value="EFh"/>
    <property type="match status" value="1"/>
</dbReference>
<dbReference type="SUPFAM" id="SSF47473">
    <property type="entry name" value="EF-hand"/>
    <property type="match status" value="1"/>
</dbReference>
<evidence type="ECO:0000313" key="4">
    <source>
        <dbReference type="Proteomes" id="UP000326950"/>
    </source>
</evidence>
<dbReference type="Pfam" id="PF13499">
    <property type="entry name" value="EF-hand_7"/>
    <property type="match status" value="1"/>
</dbReference>
<dbReference type="PROSITE" id="PS50222">
    <property type="entry name" value="EF_HAND_2"/>
    <property type="match status" value="1"/>
</dbReference>
<sequence length="92" mass="10580">MDRSTLARKYRNAPNADLFDFCFDKFYEADTNHDGSIAPQEYLVLMKNMFGDGIDEEAVLADLKRGDKNKDGQITLDEWMDDLMNGDRPLPE</sequence>
<keyword evidence="4" id="KW-1185">Reference proteome</keyword>
<evidence type="ECO:0000313" key="3">
    <source>
        <dbReference type="EMBL" id="KAE8168434.1"/>
    </source>
</evidence>
<evidence type="ECO:0000259" key="2">
    <source>
        <dbReference type="PROSITE" id="PS50222"/>
    </source>
</evidence>
<dbReference type="InterPro" id="IPR002048">
    <property type="entry name" value="EF_hand_dom"/>
</dbReference>
<dbReference type="AlphaFoldDB" id="A0A5N6VBZ4"/>
<organism evidence="3 4">
    <name type="scientific">Aspergillus tamarii</name>
    <dbReference type="NCBI Taxonomy" id="41984"/>
    <lineage>
        <taxon>Eukaryota</taxon>
        <taxon>Fungi</taxon>
        <taxon>Dikarya</taxon>
        <taxon>Ascomycota</taxon>
        <taxon>Pezizomycotina</taxon>
        <taxon>Eurotiomycetes</taxon>
        <taxon>Eurotiomycetidae</taxon>
        <taxon>Eurotiales</taxon>
        <taxon>Aspergillaceae</taxon>
        <taxon>Aspergillus</taxon>
        <taxon>Aspergillus subgen. Circumdati</taxon>
    </lineage>
</organism>
<proteinExistence type="predicted"/>
<evidence type="ECO:0000256" key="1">
    <source>
        <dbReference type="ARBA" id="ARBA00022837"/>
    </source>
</evidence>
<dbReference type="InterPro" id="IPR011992">
    <property type="entry name" value="EF-hand-dom_pair"/>
</dbReference>
<dbReference type="PROSITE" id="PS00018">
    <property type="entry name" value="EF_HAND_1"/>
    <property type="match status" value="2"/>
</dbReference>